<dbReference type="EMBL" id="LRIE01000029">
    <property type="protein sequence ID" value="KZM37092.1"/>
    <property type="molecule type" value="Genomic_DNA"/>
</dbReference>
<dbReference type="Proteomes" id="UP000076447">
    <property type="component" value="Unassembled WGS sequence"/>
</dbReference>
<name>A0A163T4P1_9CELL</name>
<comment type="caution">
    <text evidence="2">The sequence shown here is derived from an EMBL/GenBank/DDBJ whole genome shotgun (WGS) entry which is preliminary data.</text>
</comment>
<feature type="compositionally biased region" description="Basic and acidic residues" evidence="1">
    <location>
        <begin position="355"/>
        <end position="392"/>
    </location>
</feature>
<feature type="region of interest" description="Disordered" evidence="1">
    <location>
        <begin position="109"/>
        <end position="182"/>
    </location>
</feature>
<feature type="region of interest" description="Disordered" evidence="1">
    <location>
        <begin position="405"/>
        <end position="487"/>
    </location>
</feature>
<feature type="compositionally biased region" description="Basic and acidic residues" evidence="1">
    <location>
        <begin position="114"/>
        <end position="135"/>
    </location>
</feature>
<feature type="region of interest" description="Disordered" evidence="1">
    <location>
        <begin position="333"/>
        <end position="392"/>
    </location>
</feature>
<feature type="compositionally biased region" description="Basic and acidic residues" evidence="1">
    <location>
        <begin position="258"/>
        <end position="311"/>
    </location>
</feature>
<reference evidence="2 3" key="1">
    <citation type="submission" date="2016-01" db="EMBL/GenBank/DDBJ databases">
        <title>Genome sequence of Oerskovia enterophila VJag, an agar and cellulose degrading bacterium.</title>
        <authorList>
            <person name="Poehlein A."/>
            <person name="Jag V."/>
            <person name="Bengelsdorf F."/>
            <person name="Duerre P."/>
            <person name="Daniel R."/>
        </authorList>
    </citation>
    <scope>NUCLEOTIDE SEQUENCE [LARGE SCALE GENOMIC DNA]</scope>
    <source>
        <strain evidence="2 3">VJag</strain>
    </source>
</reference>
<evidence type="ECO:0000313" key="2">
    <source>
        <dbReference type="EMBL" id="KZM37092.1"/>
    </source>
</evidence>
<accession>A0A163T4P1</accession>
<dbReference type="AlphaFoldDB" id="A0A163T4P1"/>
<evidence type="ECO:0000256" key="1">
    <source>
        <dbReference type="SAM" id="MobiDB-lite"/>
    </source>
</evidence>
<protein>
    <submittedName>
        <fullName evidence="2">Uncharacterized protein</fullName>
    </submittedName>
</protein>
<feature type="compositionally biased region" description="Basic and acidic residues" evidence="1">
    <location>
        <begin position="153"/>
        <end position="164"/>
    </location>
</feature>
<gene>
    <name evidence="2" type="ORF">OJAG_02220</name>
</gene>
<feature type="compositionally biased region" description="Low complexity" evidence="1">
    <location>
        <begin position="470"/>
        <end position="487"/>
    </location>
</feature>
<evidence type="ECO:0000313" key="3">
    <source>
        <dbReference type="Proteomes" id="UP000076447"/>
    </source>
</evidence>
<feature type="compositionally biased region" description="Basic and acidic residues" evidence="1">
    <location>
        <begin position="449"/>
        <end position="458"/>
    </location>
</feature>
<sequence>MRQLAQASGDVGPREEVCGRGAREAQLVAVRSGDAHDRDREVVDRSLGHGAQPARRGAEAQVVVEELDVELGRGHDRARLACDLLGGVAPVPAQLAHAFAHLRHERVDPLPGGDVHHDREHVDAHGRDDRGDRPHAVHRRHAHGHVAPPGDQSEVRGERGRDDVGPPGAGARGDLLERPDGAAPLVHDAHHGVAHLGDARHGPVAEAARPRGAQDVETGRPVLPVARTLGRGRVALLLGHDVRDRAERARGHRAPRGQRADDVGDAAQDERDPVRVEDRVVHHDRPPQRAGIDPDDRLTRQAGRVESERAQPVGLDERLGPCAGVLLPRQVEDPYPAGRHARGGARPTGSRTAGRVHDLRDAVGHLERGAQRLRLPDHDLHGEREQRGVEVTRDLDDLAHRVRRGAGSHELRADDAELRGRQRQARGLTRPGGHVGGTDHGRARARRRGSGDESRRGQEVGGGGRRHQAWRSSSTTSSWSRTSSARL</sequence>
<feature type="compositionally biased region" description="Basic and acidic residues" evidence="1">
    <location>
        <begin position="407"/>
        <end position="420"/>
    </location>
</feature>
<feature type="region of interest" description="Disordered" evidence="1">
    <location>
        <begin position="246"/>
        <end position="311"/>
    </location>
</feature>
<proteinExistence type="predicted"/>
<organism evidence="2 3">
    <name type="scientific">Oerskovia enterophila</name>
    <dbReference type="NCBI Taxonomy" id="43678"/>
    <lineage>
        <taxon>Bacteria</taxon>
        <taxon>Bacillati</taxon>
        <taxon>Actinomycetota</taxon>
        <taxon>Actinomycetes</taxon>
        <taxon>Micrococcales</taxon>
        <taxon>Cellulomonadaceae</taxon>
        <taxon>Oerskovia</taxon>
    </lineage>
</organism>